<keyword evidence="2" id="KW-0238">DNA-binding</keyword>
<dbReference type="CDD" id="cd03769">
    <property type="entry name" value="SR_IS607_transposase_like"/>
    <property type="match status" value="1"/>
</dbReference>
<dbReference type="SUPFAM" id="SSF53041">
    <property type="entry name" value="Resolvase-like"/>
    <property type="match status" value="1"/>
</dbReference>
<dbReference type="AlphaFoldDB" id="A0A938XSP8"/>
<dbReference type="PANTHER" id="PTHR36172">
    <property type="match status" value="1"/>
</dbReference>
<reference evidence="7" key="1">
    <citation type="submission" date="2021-01" db="EMBL/GenBank/DDBJ databases">
        <title>Genomic Encyclopedia of Type Strains, Phase IV (KMG-IV): sequencing the most valuable type-strain genomes for metagenomic binning, comparative biology and taxonomic classification.</title>
        <authorList>
            <person name="Goeker M."/>
        </authorList>
    </citation>
    <scope>NUCLEOTIDE SEQUENCE</scope>
    <source>
        <strain evidence="7">DSM 23230</strain>
    </source>
</reference>
<evidence type="ECO:0000256" key="2">
    <source>
        <dbReference type="ARBA" id="ARBA00023125"/>
    </source>
</evidence>
<dbReference type="InterPro" id="IPR006118">
    <property type="entry name" value="Recombinase_CS"/>
</dbReference>
<dbReference type="Gene3D" id="1.10.1660.10">
    <property type="match status" value="1"/>
</dbReference>
<evidence type="ECO:0000256" key="3">
    <source>
        <dbReference type="ARBA" id="ARBA00023172"/>
    </source>
</evidence>
<dbReference type="InterPro" id="IPR036162">
    <property type="entry name" value="Resolvase-like_N_sf"/>
</dbReference>
<feature type="active site" description="O-(5'-phospho-DNA)-serine intermediate" evidence="4">
    <location>
        <position position="66"/>
    </location>
</feature>
<evidence type="ECO:0000256" key="1">
    <source>
        <dbReference type="ARBA" id="ARBA00022908"/>
    </source>
</evidence>
<evidence type="ECO:0000256" key="4">
    <source>
        <dbReference type="PROSITE-ProRule" id="PRU10137"/>
    </source>
</evidence>
<comment type="caution">
    <text evidence="7">The sequence shown here is derived from an EMBL/GenBank/DDBJ whole genome shotgun (WGS) entry which is preliminary data.</text>
</comment>
<dbReference type="InterPro" id="IPR041718">
    <property type="entry name" value="IS607_transposase-like"/>
</dbReference>
<feature type="domain" description="Resolvase/invertase-type recombinase catalytic" evidence="6">
    <location>
        <begin position="58"/>
        <end position="203"/>
    </location>
</feature>
<dbReference type="InterPro" id="IPR048046">
    <property type="entry name" value="Transpos_IS607"/>
</dbReference>
<dbReference type="InterPro" id="IPR006119">
    <property type="entry name" value="Resolv_N"/>
</dbReference>
<dbReference type="GO" id="GO:0015074">
    <property type="term" value="P:DNA integration"/>
    <property type="evidence" value="ECO:0007669"/>
    <property type="project" value="UniProtKB-KW"/>
</dbReference>
<dbReference type="SMART" id="SM00857">
    <property type="entry name" value="Resolvase"/>
    <property type="match status" value="1"/>
</dbReference>
<name>A0A938XSP8_9FIRM</name>
<dbReference type="Gene3D" id="3.40.50.1390">
    <property type="entry name" value="Resolvase, N-terminal catalytic domain"/>
    <property type="match status" value="1"/>
</dbReference>
<dbReference type="Proteomes" id="UP000774000">
    <property type="component" value="Unassembled WGS sequence"/>
</dbReference>
<dbReference type="PROSITE" id="PS00397">
    <property type="entry name" value="RECOMBINASES_1"/>
    <property type="match status" value="1"/>
</dbReference>
<dbReference type="Pfam" id="PF00376">
    <property type="entry name" value="MerR"/>
    <property type="match status" value="1"/>
</dbReference>
<sequence length="203" mass="23529">MKLSIKEAANFLGVAISTLRRWDKEGKLVPERTVGGHRRYGKKKLIAFQTKEDNHSRLTIGYCRVSSNSQKDDLERQIDKVSSYCTANGYQFRIIKDIGSGLNYKKKGLKELIKLIESREIGRIVVNYKDRLIRFGYEMFEQICELNDVKIEIINYTEDKSYQEELVDDVLSIITVFSAKLYGSRSHKSKKIKTSNKELFTID</sequence>
<dbReference type="Pfam" id="PF00239">
    <property type="entry name" value="Resolvase"/>
    <property type="match status" value="1"/>
</dbReference>
<dbReference type="Gene3D" id="1.10.287.2170">
    <property type="match status" value="1"/>
</dbReference>
<evidence type="ECO:0000313" key="8">
    <source>
        <dbReference type="Proteomes" id="UP000774000"/>
    </source>
</evidence>
<dbReference type="FunFam" id="3.40.50.1390:FF:000002">
    <property type="entry name" value="ORF1 in transposon ISC1904"/>
    <property type="match status" value="1"/>
</dbReference>
<evidence type="ECO:0000259" key="5">
    <source>
        <dbReference type="PROSITE" id="PS50937"/>
    </source>
</evidence>
<dbReference type="NCBIfam" id="NF033518">
    <property type="entry name" value="transpos_IS607"/>
    <property type="match status" value="1"/>
</dbReference>
<dbReference type="PROSITE" id="PS50937">
    <property type="entry name" value="HTH_MERR_2"/>
    <property type="match status" value="1"/>
</dbReference>
<evidence type="ECO:0000313" key="7">
    <source>
        <dbReference type="EMBL" id="MBM7556795.1"/>
    </source>
</evidence>
<dbReference type="InterPro" id="IPR051491">
    <property type="entry name" value="Recombinase/Transposase-rel"/>
</dbReference>
<dbReference type="GO" id="GO:0006355">
    <property type="term" value="P:regulation of DNA-templated transcription"/>
    <property type="evidence" value="ECO:0007669"/>
    <property type="project" value="InterPro"/>
</dbReference>
<dbReference type="CDD" id="cd04762">
    <property type="entry name" value="HTH_MerR-trunc"/>
    <property type="match status" value="1"/>
</dbReference>
<dbReference type="InterPro" id="IPR009061">
    <property type="entry name" value="DNA-bd_dom_put_sf"/>
</dbReference>
<protein>
    <submittedName>
        <fullName evidence="7">Excisionase family DNA binding protein</fullName>
    </submittedName>
</protein>
<dbReference type="GO" id="GO:0000150">
    <property type="term" value="F:DNA strand exchange activity"/>
    <property type="evidence" value="ECO:0007669"/>
    <property type="project" value="InterPro"/>
</dbReference>
<keyword evidence="3" id="KW-0233">DNA recombination</keyword>
<organism evidence="7 8">
    <name type="scientific">Halanaerobacter jeridensis</name>
    <dbReference type="NCBI Taxonomy" id="706427"/>
    <lineage>
        <taxon>Bacteria</taxon>
        <taxon>Bacillati</taxon>
        <taxon>Bacillota</taxon>
        <taxon>Clostridia</taxon>
        <taxon>Halanaerobiales</taxon>
        <taxon>Halobacteroidaceae</taxon>
        <taxon>Halanaerobacter</taxon>
    </lineage>
</organism>
<dbReference type="InterPro" id="IPR000551">
    <property type="entry name" value="MerR-type_HTH_dom"/>
</dbReference>
<gene>
    <name evidence="7" type="ORF">JOC47_001646</name>
</gene>
<accession>A0A938XSP8</accession>
<keyword evidence="1" id="KW-0229">DNA integration</keyword>
<dbReference type="PROSITE" id="PS51736">
    <property type="entry name" value="RECOMBINASES_3"/>
    <property type="match status" value="1"/>
</dbReference>
<dbReference type="PANTHER" id="PTHR36172:SF1">
    <property type="entry name" value="RESOLVASE-RELATED"/>
    <property type="match status" value="1"/>
</dbReference>
<keyword evidence="8" id="KW-1185">Reference proteome</keyword>
<feature type="domain" description="HTH merR-type" evidence="5">
    <location>
        <begin position="2"/>
        <end position="49"/>
    </location>
</feature>
<proteinExistence type="predicted"/>
<dbReference type="EMBL" id="JAFBDQ010000007">
    <property type="protein sequence ID" value="MBM7556795.1"/>
    <property type="molecule type" value="Genomic_DNA"/>
</dbReference>
<dbReference type="GO" id="GO:0003677">
    <property type="term" value="F:DNA binding"/>
    <property type="evidence" value="ECO:0007669"/>
    <property type="project" value="UniProtKB-KW"/>
</dbReference>
<dbReference type="SUPFAM" id="SSF46955">
    <property type="entry name" value="Putative DNA-binding domain"/>
    <property type="match status" value="1"/>
</dbReference>
<evidence type="ECO:0000259" key="6">
    <source>
        <dbReference type="PROSITE" id="PS51736"/>
    </source>
</evidence>
<dbReference type="RefSeq" id="WP_204701570.1">
    <property type="nucleotide sequence ID" value="NZ_JAFBDQ010000007.1"/>
</dbReference>